<evidence type="ECO:0000313" key="2">
    <source>
        <dbReference type="Proteomes" id="UP000807504"/>
    </source>
</evidence>
<proteinExistence type="predicted"/>
<dbReference type="AlphaFoldDB" id="A0A8T0G595"/>
<reference evidence="1" key="2">
    <citation type="submission" date="2020-06" db="EMBL/GenBank/DDBJ databases">
        <authorList>
            <person name="Sheffer M."/>
        </authorList>
    </citation>
    <scope>NUCLEOTIDE SEQUENCE</scope>
</reference>
<sequence length="76" mass="9158">MDFLEHFIPNNDRLMKKFCSRSYLNLFRKLCVSYTIRWSRDIYIEHITGHRQYDLAAVNAELTSSRPTEPEEEPTY</sequence>
<organism evidence="1 2">
    <name type="scientific">Argiope bruennichi</name>
    <name type="common">Wasp spider</name>
    <name type="synonym">Aranea bruennichi</name>
    <dbReference type="NCBI Taxonomy" id="94029"/>
    <lineage>
        <taxon>Eukaryota</taxon>
        <taxon>Metazoa</taxon>
        <taxon>Ecdysozoa</taxon>
        <taxon>Arthropoda</taxon>
        <taxon>Chelicerata</taxon>
        <taxon>Arachnida</taxon>
        <taxon>Araneae</taxon>
        <taxon>Araneomorphae</taxon>
        <taxon>Entelegynae</taxon>
        <taxon>Araneoidea</taxon>
        <taxon>Araneidae</taxon>
        <taxon>Argiope</taxon>
    </lineage>
</organism>
<protein>
    <submittedName>
        <fullName evidence="1">Uncharacterized protein</fullName>
    </submittedName>
</protein>
<name>A0A8T0G595_ARGBR</name>
<reference evidence="1" key="1">
    <citation type="journal article" date="2020" name="bioRxiv">
        <title>Chromosome-level reference genome of the European wasp spider Argiope bruennichi: a resource for studies on range expansion and evolutionary adaptation.</title>
        <authorList>
            <person name="Sheffer M.M."/>
            <person name="Hoppe A."/>
            <person name="Krehenwinkel H."/>
            <person name="Uhl G."/>
            <person name="Kuss A.W."/>
            <person name="Jensen L."/>
            <person name="Jensen C."/>
            <person name="Gillespie R.G."/>
            <person name="Hoff K.J."/>
            <person name="Prost S."/>
        </authorList>
    </citation>
    <scope>NUCLEOTIDE SEQUENCE</scope>
</reference>
<accession>A0A8T0G595</accession>
<dbReference type="Proteomes" id="UP000807504">
    <property type="component" value="Unassembled WGS sequence"/>
</dbReference>
<gene>
    <name evidence="1" type="ORF">HNY73_001555</name>
</gene>
<comment type="caution">
    <text evidence="1">The sequence shown here is derived from an EMBL/GenBank/DDBJ whole genome shotgun (WGS) entry which is preliminary data.</text>
</comment>
<evidence type="ECO:0000313" key="1">
    <source>
        <dbReference type="EMBL" id="KAF8797270.1"/>
    </source>
</evidence>
<dbReference type="EMBL" id="JABXBU010000001">
    <property type="protein sequence ID" value="KAF8797270.1"/>
    <property type="molecule type" value="Genomic_DNA"/>
</dbReference>
<keyword evidence="2" id="KW-1185">Reference proteome</keyword>